<dbReference type="AlphaFoldDB" id="A0A1G7JMF1"/>
<accession>A0A1G7JMF1</accession>
<feature type="domain" description="Transposase TnpC homeodomain" evidence="3">
    <location>
        <begin position="45"/>
        <end position="125"/>
    </location>
</feature>
<evidence type="ECO:0000313" key="5">
    <source>
        <dbReference type="Proteomes" id="UP000198994"/>
    </source>
</evidence>
<proteinExistence type="predicted"/>
<evidence type="ECO:0000259" key="2">
    <source>
        <dbReference type="Pfam" id="PF13005"/>
    </source>
</evidence>
<gene>
    <name evidence="4" type="ORF">SAMN04488105_115147</name>
</gene>
<keyword evidence="1" id="KW-0175">Coiled coil</keyword>
<dbReference type="InterPro" id="IPR024463">
    <property type="entry name" value="Transposase_TnpC_homeodom"/>
</dbReference>
<sequence>MSGTASEMARLRAALVASEARAEAAESELAQARAVVSTSEAMIEHLKLEIAKLRRDHSGPSAERHSVERRARLIDQPEMRLEDLEAAATEDEIAAGKAKTTAVAGFERRRPARKPFPEHLPRERVVIDAPSACSCCGSDRIVKMGEDITETLAVIPRQWKVQTVRETFTCRACEKISQPPAPFHPTPRGWADPAGVRHWSRTHGDTMAHSCSRRSVSTSR</sequence>
<protein>
    <submittedName>
        <fullName evidence="4">Zinc-finger binding domain of transposase IS66</fullName>
    </submittedName>
</protein>
<feature type="domain" description="Transposase IS66 zinc-finger binding" evidence="2">
    <location>
        <begin position="130"/>
        <end position="174"/>
    </location>
</feature>
<keyword evidence="4" id="KW-0862">Zinc</keyword>
<name>A0A1G7JMF1_9RHOB</name>
<evidence type="ECO:0000259" key="3">
    <source>
        <dbReference type="Pfam" id="PF13007"/>
    </source>
</evidence>
<dbReference type="Proteomes" id="UP000198994">
    <property type="component" value="Unassembled WGS sequence"/>
</dbReference>
<evidence type="ECO:0000313" key="4">
    <source>
        <dbReference type="EMBL" id="SDF26071.1"/>
    </source>
</evidence>
<reference evidence="5" key="1">
    <citation type="submission" date="2016-10" db="EMBL/GenBank/DDBJ databases">
        <authorList>
            <person name="Varghese N."/>
            <person name="Submissions S."/>
        </authorList>
    </citation>
    <scope>NUCLEOTIDE SEQUENCE [LARGE SCALE GENOMIC DNA]</scope>
    <source>
        <strain evidence="5">DSM 10146</strain>
    </source>
</reference>
<evidence type="ECO:0000256" key="1">
    <source>
        <dbReference type="SAM" id="Coils"/>
    </source>
</evidence>
<dbReference type="InterPro" id="IPR052344">
    <property type="entry name" value="Transposase-related"/>
</dbReference>
<dbReference type="STRING" id="282683.SAMN04488105_115147"/>
<dbReference type="InterPro" id="IPR024474">
    <property type="entry name" value="Znf_dom_IS66"/>
</dbReference>
<dbReference type="PANTHER" id="PTHR33678">
    <property type="entry name" value="BLL1576 PROTEIN"/>
    <property type="match status" value="1"/>
</dbReference>
<keyword evidence="5" id="KW-1185">Reference proteome</keyword>
<organism evidence="4 5">
    <name type="scientific">Salipiger thiooxidans</name>
    <dbReference type="NCBI Taxonomy" id="282683"/>
    <lineage>
        <taxon>Bacteria</taxon>
        <taxon>Pseudomonadati</taxon>
        <taxon>Pseudomonadota</taxon>
        <taxon>Alphaproteobacteria</taxon>
        <taxon>Rhodobacterales</taxon>
        <taxon>Roseobacteraceae</taxon>
        <taxon>Salipiger</taxon>
    </lineage>
</organism>
<keyword evidence="4" id="KW-0479">Metal-binding</keyword>
<keyword evidence="4" id="KW-0863">Zinc-finger</keyword>
<dbReference type="EMBL" id="FNAV01000015">
    <property type="protein sequence ID" value="SDF26071.1"/>
    <property type="molecule type" value="Genomic_DNA"/>
</dbReference>
<dbReference type="Pfam" id="PF13007">
    <property type="entry name" value="LZ_Tnp_IS66"/>
    <property type="match status" value="1"/>
</dbReference>
<dbReference type="Pfam" id="PF13005">
    <property type="entry name" value="zf-IS66"/>
    <property type="match status" value="1"/>
</dbReference>
<dbReference type="GO" id="GO:0008270">
    <property type="term" value="F:zinc ion binding"/>
    <property type="evidence" value="ECO:0007669"/>
    <property type="project" value="UniProtKB-KW"/>
</dbReference>
<feature type="coiled-coil region" evidence="1">
    <location>
        <begin position="8"/>
        <end position="56"/>
    </location>
</feature>
<dbReference type="PANTHER" id="PTHR33678:SF1">
    <property type="entry name" value="BLL1576 PROTEIN"/>
    <property type="match status" value="1"/>
</dbReference>